<dbReference type="Pfam" id="PF00561">
    <property type="entry name" value="Abhydrolase_1"/>
    <property type="match status" value="1"/>
</dbReference>
<dbReference type="EMBL" id="CP040089">
    <property type="protein sequence ID" value="QGA80901.1"/>
    <property type="molecule type" value="Genomic_DNA"/>
</dbReference>
<dbReference type="RefSeq" id="WP_153550646.1">
    <property type="nucleotide sequence ID" value="NZ_CP040089.1"/>
</dbReference>
<protein>
    <submittedName>
        <fullName evidence="3">Alpha/beta hydrolase fold protein</fullName>
    </submittedName>
</protein>
<dbReference type="Proteomes" id="UP000377803">
    <property type="component" value="Chromosome"/>
</dbReference>
<evidence type="ECO:0000313" key="3">
    <source>
        <dbReference type="EMBL" id="QGA80901.1"/>
    </source>
</evidence>
<dbReference type="InterPro" id="IPR000073">
    <property type="entry name" value="AB_hydrolase_1"/>
</dbReference>
<evidence type="ECO:0000259" key="2">
    <source>
        <dbReference type="Pfam" id="PF00561"/>
    </source>
</evidence>
<dbReference type="GeneID" id="42365423"/>
<dbReference type="PANTHER" id="PTHR43798:SF31">
    <property type="entry name" value="AB HYDROLASE SUPERFAMILY PROTEIN YCLE"/>
    <property type="match status" value="1"/>
</dbReference>
<organism evidence="3 4">
    <name type="scientific">Candidatus Nanohalobium constans</name>
    <dbReference type="NCBI Taxonomy" id="2565781"/>
    <lineage>
        <taxon>Archaea</taxon>
        <taxon>Candidatus Nanohalarchaeota</taxon>
        <taxon>Candidatus Nanohalobia</taxon>
        <taxon>Candidatus Nanohalobiales</taxon>
        <taxon>Candidatus Nanohalobiaceae</taxon>
        <taxon>Candidatus Nanohalobium</taxon>
    </lineage>
</organism>
<evidence type="ECO:0000313" key="4">
    <source>
        <dbReference type="Proteomes" id="UP000377803"/>
    </source>
</evidence>
<gene>
    <name evidence="3" type="ORF">LC1Nh_1028</name>
</gene>
<evidence type="ECO:0000256" key="1">
    <source>
        <dbReference type="ARBA" id="ARBA00022801"/>
    </source>
</evidence>
<name>A0A5Q0UHS8_9ARCH</name>
<proteinExistence type="predicted"/>
<dbReference type="AlphaFoldDB" id="A0A5Q0UHS8"/>
<sequence>MGTFKGLEYGIEQGNGKPIIFIHGWLGSKKFWKLITPYLDLDNPVIRYDQRCHGGSGCKPFTIRELAKDLNEMIEELELDNPILVGHSMGGMTALQYAAEYENFSGLVLLATSADTPDPENKSVEYFLEQYNELEKSEWAEEITENYVAESEKPEIREMTRRELQKADDRPIRNGLKAMIEYDVTEQLGDVEKPAAVVAAEKDGAITQDKSEQVAELLDCELKTLNTSHQMLPEKPEKVAGIIDSFVKSVS</sequence>
<feature type="domain" description="AB hydrolase-1" evidence="2">
    <location>
        <begin position="17"/>
        <end position="229"/>
    </location>
</feature>
<dbReference type="SUPFAM" id="SSF53474">
    <property type="entry name" value="alpha/beta-Hydrolases"/>
    <property type="match status" value="1"/>
</dbReference>
<accession>A0A5Q0UHS8</accession>
<dbReference type="PANTHER" id="PTHR43798">
    <property type="entry name" value="MONOACYLGLYCEROL LIPASE"/>
    <property type="match status" value="1"/>
</dbReference>
<dbReference type="GO" id="GO:0016787">
    <property type="term" value="F:hydrolase activity"/>
    <property type="evidence" value="ECO:0007669"/>
    <property type="project" value="UniProtKB-KW"/>
</dbReference>
<dbReference type="Gene3D" id="3.40.50.1820">
    <property type="entry name" value="alpha/beta hydrolase"/>
    <property type="match status" value="1"/>
</dbReference>
<keyword evidence="4" id="KW-1185">Reference proteome</keyword>
<reference evidence="4" key="1">
    <citation type="submission" date="2019-05" db="EMBL/GenBank/DDBJ databases">
        <title>Candidatus Nanohalobium constans, a novel model system to study the DPANN nano-sized archaea: genomic and physiological characterization of a nanoarchaeon co-cultured with its chitinotrophic host.</title>
        <authorList>
            <person name="La Cono V."/>
            <person name="Arcadi E."/>
            <person name="Crisafi F."/>
            <person name="Denaro R."/>
            <person name="La Spada G."/>
            <person name="Messina E."/>
            <person name="Smedile F."/>
            <person name="Toshchakov S.V."/>
            <person name="Shevchenko M.A."/>
            <person name="Golyshin P.N."/>
            <person name="Golyshina O.V."/>
            <person name="Ferrer M."/>
            <person name="Rohde M."/>
            <person name="Mushegian A."/>
            <person name="Sorokin D.Y."/>
            <person name="Giuliano L."/>
            <person name="Yakimov M.M."/>
        </authorList>
    </citation>
    <scope>NUCLEOTIDE SEQUENCE [LARGE SCALE GENOMIC DNA]</scope>
    <source>
        <strain evidence="4">LC1Nh</strain>
    </source>
</reference>
<dbReference type="InterPro" id="IPR029058">
    <property type="entry name" value="AB_hydrolase_fold"/>
</dbReference>
<keyword evidence="1 3" id="KW-0378">Hydrolase</keyword>
<dbReference type="KEGG" id="ncon:LC1Nh_1028"/>
<dbReference type="GO" id="GO:0016020">
    <property type="term" value="C:membrane"/>
    <property type="evidence" value="ECO:0007669"/>
    <property type="project" value="TreeGrafter"/>
</dbReference>
<dbReference type="OrthoDB" id="7531at2157"/>
<dbReference type="InterPro" id="IPR050266">
    <property type="entry name" value="AB_hydrolase_sf"/>
</dbReference>